<evidence type="ECO:0000256" key="10">
    <source>
        <dbReference type="ARBA" id="ARBA00023315"/>
    </source>
</evidence>
<dbReference type="GO" id="GO:0046872">
    <property type="term" value="F:metal ion binding"/>
    <property type="evidence" value="ECO:0007669"/>
    <property type="project" value="UniProtKB-KW"/>
</dbReference>
<evidence type="ECO:0000256" key="1">
    <source>
        <dbReference type="ARBA" id="ARBA00001947"/>
    </source>
</evidence>
<feature type="domain" description="Cobalamin adenosyltransferase-like" evidence="16">
    <location>
        <begin position="113"/>
        <end position="274"/>
    </location>
</feature>
<dbReference type="SUPFAM" id="SSF89028">
    <property type="entry name" value="Cobalamin adenosyltransferase-like"/>
    <property type="match status" value="1"/>
</dbReference>
<evidence type="ECO:0000256" key="6">
    <source>
        <dbReference type="ARBA" id="ARBA00022723"/>
    </source>
</evidence>
<evidence type="ECO:0000256" key="11">
    <source>
        <dbReference type="ARBA" id="ARBA00030044"/>
    </source>
</evidence>
<dbReference type="eggNOG" id="COG4869">
    <property type="taxonomic scope" value="Bacteria"/>
</dbReference>
<keyword evidence="5" id="KW-0808">Transferase</keyword>
<evidence type="ECO:0000256" key="3">
    <source>
        <dbReference type="ARBA" id="ARBA00012206"/>
    </source>
</evidence>
<protein>
    <recommendedName>
        <fullName evidence="4">Phosphate propanoyltransferase</fullName>
        <ecNumber evidence="3">2.3.1.222</ecNumber>
    </recommendedName>
    <alternativeName>
        <fullName evidence="12">Phosphate acyltransferase PduL</fullName>
    </alternativeName>
    <alternativeName>
        <fullName evidence="11">Phosphotransacylase PduL</fullName>
    </alternativeName>
    <alternativeName>
        <fullName evidence="13">Propanediol utilization protein PduL</fullName>
    </alternativeName>
</protein>
<dbReference type="eggNOG" id="COG4812">
    <property type="taxonomic scope" value="Bacteria"/>
</dbReference>
<dbReference type="HOGENOM" id="CLU_044961_0_0_9"/>
<gene>
    <name evidence="17" type="ordered locus">Desor_1914</name>
</gene>
<feature type="region of interest" description="Disordered" evidence="15">
    <location>
        <begin position="59"/>
        <end position="116"/>
    </location>
</feature>
<evidence type="ECO:0000256" key="12">
    <source>
        <dbReference type="ARBA" id="ARBA00030939"/>
    </source>
</evidence>
<evidence type="ECO:0000313" key="17">
    <source>
        <dbReference type="EMBL" id="AET67540.1"/>
    </source>
</evidence>
<dbReference type="PANTHER" id="PTHR39453">
    <property type="entry name" value="PHOSPHATE PROPANOYLTRANSFERASE"/>
    <property type="match status" value="1"/>
</dbReference>
<comment type="catalytic activity">
    <reaction evidence="14">
        <text>propanoyl-CoA + phosphate = propanoyl phosphate + CoA</text>
        <dbReference type="Rhea" id="RHEA:28046"/>
        <dbReference type="ChEBI" id="CHEBI:43474"/>
        <dbReference type="ChEBI" id="CHEBI:57287"/>
        <dbReference type="ChEBI" id="CHEBI:57392"/>
        <dbReference type="ChEBI" id="CHEBI:58933"/>
        <dbReference type="EC" id="2.3.1.222"/>
    </reaction>
</comment>
<keyword evidence="8" id="KW-0862">Zinc</keyword>
<dbReference type="EMBL" id="CP003108">
    <property type="protein sequence ID" value="AET67540.1"/>
    <property type="molecule type" value="Genomic_DNA"/>
</dbReference>
<evidence type="ECO:0000256" key="13">
    <source>
        <dbReference type="ARBA" id="ARBA00033077"/>
    </source>
</evidence>
<dbReference type="GO" id="GO:0005524">
    <property type="term" value="F:ATP binding"/>
    <property type="evidence" value="ECO:0007669"/>
    <property type="project" value="UniProtKB-KW"/>
</dbReference>
<reference evidence="18" key="1">
    <citation type="submission" date="2011-11" db="EMBL/GenBank/DDBJ databases">
        <title>Complete sequence of Desulfosporosinus orientis DSM 765.</title>
        <authorList>
            <person name="Lucas S."/>
            <person name="Han J."/>
            <person name="Lapidus A."/>
            <person name="Cheng J.-F."/>
            <person name="Goodwin L."/>
            <person name="Pitluck S."/>
            <person name="Peters L."/>
            <person name="Ovchinnikova G."/>
            <person name="Teshima H."/>
            <person name="Detter J.C."/>
            <person name="Han C."/>
            <person name="Tapia R."/>
            <person name="Land M."/>
            <person name="Hauser L."/>
            <person name="Kyrpides N."/>
            <person name="Ivanova N."/>
            <person name="Pagani I."/>
            <person name="Pester M."/>
            <person name="Spring S."/>
            <person name="Ollivier B."/>
            <person name="Rattei T."/>
            <person name="Klenk H.-P."/>
            <person name="Wagner M."/>
            <person name="Loy A."/>
            <person name="Woyke T."/>
        </authorList>
    </citation>
    <scope>NUCLEOTIDE SEQUENCE [LARGE SCALE GENOMIC DNA]</scope>
    <source>
        <strain evidence="18">ATCC 19365 / DSM 765 / NCIMB 8382 / VKM B-1628</strain>
    </source>
</reference>
<organism evidence="17 18">
    <name type="scientific">Desulfosporosinus orientis (strain ATCC 19365 / DSM 765 / NCIMB 8382 / VKM B-1628 / Singapore I)</name>
    <name type="common">Desulfotomaculum orientis</name>
    <dbReference type="NCBI Taxonomy" id="768706"/>
    <lineage>
        <taxon>Bacteria</taxon>
        <taxon>Bacillati</taxon>
        <taxon>Bacillota</taxon>
        <taxon>Clostridia</taxon>
        <taxon>Eubacteriales</taxon>
        <taxon>Desulfitobacteriaceae</taxon>
        <taxon>Desulfosporosinus</taxon>
    </lineage>
</organism>
<evidence type="ECO:0000256" key="9">
    <source>
        <dbReference type="ARBA" id="ARBA00022840"/>
    </source>
</evidence>
<sequence>MIVTEYELRANWHKKKEKLLVLPPGSVITPSAMDFIRSKGIDVQIEGNGRQDIHKKTFSSAAQSGERVQQPWAANAAPAEPTQAEPVKAEPAQAEPTQLKPAETESAKPASGKPEHMTHLRAGDLVTKTHPVIAYRGQLDLFQCELVEAQCFFLQEGEEELIRHLDEVAALCRQLMVSEVKQEPFQWTTLFGLTPEELRERSHHPQKYFGIDHTPLSYTHGPIVAKLHKLRSKSREVELYANRAFTDANGECSRTDLIQALNRLSSAFYILACQVRSRKAQELEEKRVPVGISNRHIHLSQADLEALFGKGYTLTSQKDLSQPGQFAAQETVALVGPKGRLDKVRVLGPVRKKTQAEISVTDCFSLGIKPVVRDSGQLDGTPGLQVVGPQGSVDLEVGAIVASRHIHLHTEDAKAWSLKDGDRVRVRVDSGRPIVYEDVLIRVSDQYRKEMHLDLDEANAALVGPTCRGLLMGV</sequence>
<dbReference type="RefSeq" id="WP_014184355.1">
    <property type="nucleotide sequence ID" value="NC_016584.1"/>
</dbReference>
<dbReference type="EC" id="2.3.1.222" evidence="3"/>
<evidence type="ECO:0000256" key="15">
    <source>
        <dbReference type="SAM" id="MobiDB-lite"/>
    </source>
</evidence>
<keyword evidence="7" id="KW-0547">Nucleotide-binding</keyword>
<keyword evidence="10" id="KW-0012">Acyltransferase</keyword>
<dbReference type="OrthoDB" id="9784365at2"/>
<dbReference type="InterPro" id="IPR008300">
    <property type="entry name" value="PTAC"/>
</dbReference>
<dbReference type="SUPFAM" id="SSF50692">
    <property type="entry name" value="ADC-like"/>
    <property type="match status" value="1"/>
</dbReference>
<name>G7WB39_DESOD</name>
<dbReference type="Pfam" id="PF06130">
    <property type="entry name" value="PTAC"/>
    <property type="match status" value="1"/>
</dbReference>
<evidence type="ECO:0000256" key="4">
    <source>
        <dbReference type="ARBA" id="ARBA00020837"/>
    </source>
</evidence>
<dbReference type="PATRIC" id="fig|768706.3.peg.1926"/>
<evidence type="ECO:0000259" key="16">
    <source>
        <dbReference type="Pfam" id="PF01923"/>
    </source>
</evidence>
<evidence type="ECO:0000256" key="2">
    <source>
        <dbReference type="ARBA" id="ARBA00007342"/>
    </source>
</evidence>
<evidence type="ECO:0000256" key="8">
    <source>
        <dbReference type="ARBA" id="ARBA00022833"/>
    </source>
</evidence>
<dbReference type="PANTHER" id="PTHR39453:SF1">
    <property type="entry name" value="PHOSPHATE PROPANOYLTRANSFERASE"/>
    <property type="match status" value="1"/>
</dbReference>
<dbReference type="Pfam" id="PF01923">
    <property type="entry name" value="Cob_adeno_trans"/>
    <property type="match status" value="1"/>
</dbReference>
<dbReference type="NCBIfam" id="NF011652">
    <property type="entry name" value="PRK15070.1"/>
    <property type="match status" value="1"/>
</dbReference>
<dbReference type="Proteomes" id="UP000006346">
    <property type="component" value="Chromosome"/>
</dbReference>
<proteinExistence type="inferred from homology"/>
<evidence type="ECO:0000313" key="18">
    <source>
        <dbReference type="Proteomes" id="UP000006346"/>
    </source>
</evidence>
<dbReference type="InterPro" id="IPR036451">
    <property type="entry name" value="CblAdoTrfase-like_sf"/>
</dbReference>
<dbReference type="GO" id="GO:0016747">
    <property type="term" value="F:acyltransferase activity, transferring groups other than amino-acyl groups"/>
    <property type="evidence" value="ECO:0007669"/>
    <property type="project" value="InterPro"/>
</dbReference>
<evidence type="ECO:0000256" key="7">
    <source>
        <dbReference type="ARBA" id="ARBA00022741"/>
    </source>
</evidence>
<dbReference type="InterPro" id="IPR009010">
    <property type="entry name" value="Asp_de-COase-like_dom_sf"/>
</dbReference>
<evidence type="ECO:0000256" key="5">
    <source>
        <dbReference type="ARBA" id="ARBA00022679"/>
    </source>
</evidence>
<keyword evidence="9" id="KW-0067">ATP-binding</keyword>
<dbReference type="InterPro" id="IPR016030">
    <property type="entry name" value="CblAdoTrfase-like"/>
</dbReference>
<dbReference type="KEGG" id="dor:Desor_1914"/>
<accession>G7WB39</accession>
<keyword evidence="18" id="KW-1185">Reference proteome</keyword>
<evidence type="ECO:0000256" key="14">
    <source>
        <dbReference type="ARBA" id="ARBA00047589"/>
    </source>
</evidence>
<comment type="cofactor">
    <cofactor evidence="1">
        <name>Zn(2+)</name>
        <dbReference type="ChEBI" id="CHEBI:29105"/>
    </cofactor>
</comment>
<dbReference type="AlphaFoldDB" id="G7WB39"/>
<dbReference type="STRING" id="768706.Desor_1914"/>
<dbReference type="Gene3D" id="1.20.1200.10">
    <property type="entry name" value="Cobalamin adenosyltransferase-like"/>
    <property type="match status" value="1"/>
</dbReference>
<comment type="similarity">
    <text evidence="2">Belongs to the PduL family.</text>
</comment>
<feature type="compositionally biased region" description="Low complexity" evidence="15">
    <location>
        <begin position="69"/>
        <end position="86"/>
    </location>
</feature>
<reference evidence="17 18" key="2">
    <citation type="journal article" date="2012" name="J. Bacteriol.">
        <title>Complete genome sequences of Desulfosporosinus orientis DSM765T, Desulfosporosinus youngiae DSM17734T, Desulfosporosinus meridiei DSM13257T, and Desulfosporosinus acidiphilus DSM22704T.</title>
        <authorList>
            <person name="Pester M."/>
            <person name="Brambilla E."/>
            <person name="Alazard D."/>
            <person name="Rattei T."/>
            <person name="Weinmaier T."/>
            <person name="Han J."/>
            <person name="Lucas S."/>
            <person name="Lapidus A."/>
            <person name="Cheng J.F."/>
            <person name="Goodwin L."/>
            <person name="Pitluck S."/>
            <person name="Peters L."/>
            <person name="Ovchinnikova G."/>
            <person name="Teshima H."/>
            <person name="Detter J.C."/>
            <person name="Han C.S."/>
            <person name="Tapia R."/>
            <person name="Land M.L."/>
            <person name="Hauser L."/>
            <person name="Kyrpides N.C."/>
            <person name="Ivanova N.N."/>
            <person name="Pagani I."/>
            <person name="Huntmann M."/>
            <person name="Wei C.L."/>
            <person name="Davenport K.W."/>
            <person name="Daligault H."/>
            <person name="Chain P.S."/>
            <person name="Chen A."/>
            <person name="Mavromatis K."/>
            <person name="Markowitz V."/>
            <person name="Szeto E."/>
            <person name="Mikhailova N."/>
            <person name="Pati A."/>
            <person name="Wagner M."/>
            <person name="Woyke T."/>
            <person name="Ollivier B."/>
            <person name="Klenk H.P."/>
            <person name="Spring S."/>
            <person name="Loy A."/>
        </authorList>
    </citation>
    <scope>NUCLEOTIDE SEQUENCE [LARGE SCALE GENOMIC DNA]</scope>
    <source>
        <strain evidence="18">ATCC 19365 / DSM 765 / NCIMB 8382 / VKM B-1628</strain>
    </source>
</reference>
<keyword evidence="6" id="KW-0479">Metal-binding</keyword>